<dbReference type="InterPro" id="IPR006162">
    <property type="entry name" value="Ppantetheine_attach_site"/>
</dbReference>
<dbReference type="Gene3D" id="1.10.1200.10">
    <property type="entry name" value="ACP-like"/>
    <property type="match status" value="1"/>
</dbReference>
<keyword evidence="2" id="KW-0596">Phosphopantetheine</keyword>
<dbReference type="PROSITE" id="PS00012">
    <property type="entry name" value="PHOSPHOPANTETHEINE"/>
    <property type="match status" value="1"/>
</dbReference>
<comment type="cofactor">
    <cofactor evidence="1">
        <name>pantetheine 4'-phosphate</name>
        <dbReference type="ChEBI" id="CHEBI:47942"/>
    </cofactor>
</comment>
<evidence type="ECO:0000313" key="6">
    <source>
        <dbReference type="Proteomes" id="UP001595690"/>
    </source>
</evidence>
<dbReference type="InterPro" id="IPR036736">
    <property type="entry name" value="ACP-like_sf"/>
</dbReference>
<dbReference type="Pfam" id="PF00668">
    <property type="entry name" value="Condensation"/>
    <property type="match status" value="1"/>
</dbReference>
<dbReference type="InterPro" id="IPR001242">
    <property type="entry name" value="Condensation_dom"/>
</dbReference>
<dbReference type="Gene3D" id="3.30.559.30">
    <property type="entry name" value="Nonribosomal peptide synthetase, condensation domain"/>
    <property type="match status" value="1"/>
</dbReference>
<dbReference type="Proteomes" id="UP001595690">
    <property type="component" value="Unassembled WGS sequence"/>
</dbReference>
<keyword evidence="3" id="KW-0597">Phosphoprotein</keyword>
<dbReference type="RefSeq" id="WP_382379679.1">
    <property type="nucleotide sequence ID" value="NZ_JBHRZI010000046.1"/>
</dbReference>
<accession>A0ABV8C7Y0</accession>
<dbReference type="SUPFAM" id="SSF52777">
    <property type="entry name" value="CoA-dependent acyltransferases"/>
    <property type="match status" value="2"/>
</dbReference>
<dbReference type="EMBL" id="JBHRZI010000046">
    <property type="protein sequence ID" value="MFC3898204.1"/>
    <property type="molecule type" value="Genomic_DNA"/>
</dbReference>
<dbReference type="InterPro" id="IPR023213">
    <property type="entry name" value="CAT-like_dom_sf"/>
</dbReference>
<name>A0ABV8C7Y0_9PSEU</name>
<protein>
    <submittedName>
        <fullName evidence="5">Condensation domain-containing protein</fullName>
    </submittedName>
</protein>
<evidence type="ECO:0000256" key="1">
    <source>
        <dbReference type="ARBA" id="ARBA00001957"/>
    </source>
</evidence>
<dbReference type="Gene3D" id="3.30.559.10">
    <property type="entry name" value="Chloramphenicol acetyltransferase-like domain"/>
    <property type="match status" value="1"/>
</dbReference>
<reference evidence="6" key="1">
    <citation type="journal article" date="2019" name="Int. J. Syst. Evol. Microbiol.">
        <title>The Global Catalogue of Microorganisms (GCM) 10K type strain sequencing project: providing services to taxonomists for standard genome sequencing and annotation.</title>
        <authorList>
            <consortium name="The Broad Institute Genomics Platform"/>
            <consortium name="The Broad Institute Genome Sequencing Center for Infectious Disease"/>
            <person name="Wu L."/>
            <person name="Ma J."/>
        </authorList>
    </citation>
    <scope>NUCLEOTIDE SEQUENCE [LARGE SCALE GENOMIC DNA]</scope>
    <source>
        <strain evidence="6">CGMCC 4.7405</strain>
    </source>
</reference>
<evidence type="ECO:0000259" key="4">
    <source>
        <dbReference type="PROSITE" id="PS50075"/>
    </source>
</evidence>
<proteinExistence type="predicted"/>
<dbReference type="Pfam" id="PF00550">
    <property type="entry name" value="PP-binding"/>
    <property type="match status" value="1"/>
</dbReference>
<keyword evidence="6" id="KW-1185">Reference proteome</keyword>
<comment type="caution">
    <text evidence="5">The sequence shown here is derived from an EMBL/GenBank/DDBJ whole genome shotgun (WGS) entry which is preliminary data.</text>
</comment>
<dbReference type="SUPFAM" id="SSF47336">
    <property type="entry name" value="ACP-like"/>
    <property type="match status" value="1"/>
</dbReference>
<dbReference type="PANTHER" id="PTHR45527">
    <property type="entry name" value="NONRIBOSOMAL PEPTIDE SYNTHETASE"/>
    <property type="match status" value="1"/>
</dbReference>
<evidence type="ECO:0000256" key="3">
    <source>
        <dbReference type="ARBA" id="ARBA00022553"/>
    </source>
</evidence>
<gene>
    <name evidence="5" type="ORF">ACFOWZ_42630</name>
</gene>
<evidence type="ECO:0000313" key="5">
    <source>
        <dbReference type="EMBL" id="MFC3898204.1"/>
    </source>
</evidence>
<sequence length="533" mass="58823">MSTPRGAETPLNDVESVMAEIWESVLHVDNVGPDDDFFALGGDSLLAIQIISAAEQRGLPLKLVDLFKRPDLRGSCETLSAAAGGGTAPAADLLTQEDRDQLPAGVEAAYPMTRLQLGLLFESAASEGSLYIDVVSREILLPLDVEVLHQTLDLVVRRHPILRTRFDLGGYSEPLQLVEKQATIDLELDDLRELTDEEVVARRSATMEKLDRPFDTEGVPLIRAHAAPTGQDSFRLSFAFHHAIFDGWSESVFTLELIKTYHALLRGEQPSFATPAPFAEFVRLEREALADEGQRRFFDRFKVEDTGVKPARRSATPVPHKVSVLTPLPTVESLAALSTAWSLPIKSLVVAAYYTAVEAAFGRGQVAGLSMSGRPEQPGGDLTLGLFLNHLPVRLSSSGTTWRELARQAFEAERELLPQRRFPYSEVIEILGRRPFDVALNFVHFHNRDELISQGLIAVDEDWLDSTSVPIRVEGIYDPQAYGLQLDVTVDTVRHPEQLAAEMANTMLAVFDKLIHHPDERVDAVPALGDLTS</sequence>
<evidence type="ECO:0000256" key="2">
    <source>
        <dbReference type="ARBA" id="ARBA00022450"/>
    </source>
</evidence>
<dbReference type="PROSITE" id="PS50075">
    <property type="entry name" value="CARRIER"/>
    <property type="match status" value="1"/>
</dbReference>
<dbReference type="PANTHER" id="PTHR45527:SF1">
    <property type="entry name" value="FATTY ACID SYNTHASE"/>
    <property type="match status" value="1"/>
</dbReference>
<dbReference type="InterPro" id="IPR009081">
    <property type="entry name" value="PP-bd_ACP"/>
</dbReference>
<organism evidence="5 6">
    <name type="scientific">Lentzea rhizosphaerae</name>
    <dbReference type="NCBI Taxonomy" id="2041025"/>
    <lineage>
        <taxon>Bacteria</taxon>
        <taxon>Bacillati</taxon>
        <taxon>Actinomycetota</taxon>
        <taxon>Actinomycetes</taxon>
        <taxon>Pseudonocardiales</taxon>
        <taxon>Pseudonocardiaceae</taxon>
        <taxon>Lentzea</taxon>
    </lineage>
</organism>
<feature type="domain" description="Carrier" evidence="4">
    <location>
        <begin position="9"/>
        <end position="83"/>
    </location>
</feature>